<proteinExistence type="predicted"/>
<dbReference type="OrthoDB" id="3196679at2"/>
<evidence type="ECO:0000313" key="3">
    <source>
        <dbReference type="Proteomes" id="UP000033640"/>
    </source>
</evidence>
<feature type="domain" description="Treble clef zinc finger" evidence="1">
    <location>
        <begin position="505"/>
        <end position="561"/>
    </location>
</feature>
<dbReference type="PANTHER" id="PTHR37317">
    <property type="entry name" value="BLR8090 PROTEIN"/>
    <property type="match status" value="1"/>
</dbReference>
<feature type="domain" description="Treble clef zinc finger" evidence="1">
    <location>
        <begin position="577"/>
        <end position="627"/>
    </location>
</feature>
<gene>
    <name evidence="2" type="ORF">RS83_00891</name>
</gene>
<dbReference type="AlphaFoldDB" id="A0A0F0LDZ1"/>
<dbReference type="Pfam" id="PF14311">
    <property type="entry name" value="DUF4379"/>
    <property type="match status" value="4"/>
</dbReference>
<name>A0A0F0LDZ1_9MICO</name>
<reference evidence="2 3" key="1">
    <citation type="submission" date="2015-02" db="EMBL/GenBank/DDBJ databases">
        <title>Draft genome sequences of ten Microbacterium spp. with emphasis on heavy metal contaminated environments.</title>
        <authorList>
            <person name="Corretto E."/>
        </authorList>
    </citation>
    <scope>NUCLEOTIDE SEQUENCE [LARGE SCALE GENOMIC DNA]</scope>
    <source>
        <strain evidence="2 3">BEL4b</strain>
    </source>
</reference>
<feature type="domain" description="Treble clef zinc finger" evidence="1">
    <location>
        <begin position="434"/>
        <end position="487"/>
    </location>
</feature>
<dbReference type="InterPro" id="IPR025487">
    <property type="entry name" value="DUF4379"/>
</dbReference>
<comment type="caution">
    <text evidence="2">The sequence shown here is derived from an EMBL/GenBank/DDBJ whole genome shotgun (WGS) entry which is preliminary data.</text>
</comment>
<dbReference type="RefSeq" id="WP_045278308.1">
    <property type="nucleotide sequence ID" value="NZ_JYIW01000019.1"/>
</dbReference>
<dbReference type="PATRIC" id="fig|82380.11.peg.922"/>
<dbReference type="PANTHER" id="PTHR37317:SF1">
    <property type="entry name" value="ZINC-RIBBON DOMAIN-CONTAINING PROTEIN-RELATED"/>
    <property type="match status" value="1"/>
</dbReference>
<organism evidence="2 3">
    <name type="scientific">Microbacterium oxydans</name>
    <dbReference type="NCBI Taxonomy" id="82380"/>
    <lineage>
        <taxon>Bacteria</taxon>
        <taxon>Bacillati</taxon>
        <taxon>Actinomycetota</taxon>
        <taxon>Actinomycetes</taxon>
        <taxon>Micrococcales</taxon>
        <taxon>Microbacteriaceae</taxon>
        <taxon>Microbacterium</taxon>
    </lineage>
</organism>
<protein>
    <recommendedName>
        <fullName evidence="1">Treble clef zinc finger domain-containing protein</fullName>
    </recommendedName>
</protein>
<dbReference type="Proteomes" id="UP000033640">
    <property type="component" value="Unassembled WGS sequence"/>
</dbReference>
<evidence type="ECO:0000313" key="2">
    <source>
        <dbReference type="EMBL" id="KJL30505.1"/>
    </source>
</evidence>
<sequence length="639" mass="71589">MTPAALHRSFPFTVRPAHRETLDSFTRRTLAVNGESTALPRHLVTLAKEHDADATWESLLSTKVRRPLDRLVTTPSLDDAGLDECELCRSQAFERWACLLCSHGEHIQQHPHLDDLVCERHRRWTGPGTTAETQTAVTAAEVAAHRRFQRLRRGGGLDLHLFFGVLSALKGDLDQPTANVFRHAVAIVGWAQRTETAQRLFDPAVPYAATFTWLREAMANIVARPTPAAARAVWLHLWPAHLALNTALRGYAGYRASNAHDFQLPDDITSRYPRPSALQSTREYLACTGDDNLSALARLARDSDEAPTVTEPQFRTIHCTRGHLYIEVRTADEDDVETPCPTCTGVHVERGVNDLATVSPLIGAQLHPTLNGDLTAAGITARSHTVAWWKCPEKGHPFRAMPFNRTLNDAGCAVCLNRVTLVGVNDLATTHPRIARELHPKNGYAKTATQLNAADPKTRDWLCPKDHAYRASVKQRVRGKSCPDCKKQRTRTSGRSIVDAHPHLVPSWLPELNDGREPADYTKGSKLEVIWLCTKNWHTHTFPMRLEARTRGSDCPYCAGRLILPGFNDFATTDPELVGDWHPYRNRKYPNEVMRGSNDKHHWRCKNGHETHQSIPNRRLSGGCVECPWHERPGNKATR</sequence>
<feature type="domain" description="Treble clef zinc finger" evidence="1">
    <location>
        <begin position="364"/>
        <end position="417"/>
    </location>
</feature>
<evidence type="ECO:0000259" key="1">
    <source>
        <dbReference type="Pfam" id="PF14311"/>
    </source>
</evidence>
<accession>A0A0F0LDZ1</accession>
<dbReference type="EMBL" id="JYIW01000019">
    <property type="protein sequence ID" value="KJL30505.1"/>
    <property type="molecule type" value="Genomic_DNA"/>
</dbReference>